<feature type="transmembrane region" description="Helical" evidence="8">
    <location>
        <begin position="305"/>
        <end position="329"/>
    </location>
</feature>
<accession>A0AAX6M7Y0</accession>
<evidence type="ECO:0000256" key="4">
    <source>
        <dbReference type="ARBA" id="ARBA00022519"/>
    </source>
</evidence>
<keyword evidence="6 8" id="KW-1133">Transmembrane helix</keyword>
<evidence type="ECO:0000256" key="1">
    <source>
        <dbReference type="ARBA" id="ARBA00004429"/>
    </source>
</evidence>
<comment type="caution">
    <text evidence="9">The sequence shown here is derived from an EMBL/GenBank/DDBJ whole genome shotgun (WGS) entry which is preliminary data.</text>
</comment>
<evidence type="ECO:0000256" key="2">
    <source>
        <dbReference type="ARBA" id="ARBA00022448"/>
    </source>
</evidence>
<keyword evidence="3" id="KW-1003">Cell membrane</keyword>
<feature type="transmembrane region" description="Helical" evidence="8">
    <location>
        <begin position="113"/>
        <end position="134"/>
    </location>
</feature>
<keyword evidence="4" id="KW-0997">Cell inner membrane</keyword>
<dbReference type="Pfam" id="PF04143">
    <property type="entry name" value="Sulf_transp"/>
    <property type="match status" value="1"/>
</dbReference>
<evidence type="ECO:0000313" key="9">
    <source>
        <dbReference type="EMBL" id="KAK6948573.1"/>
    </source>
</evidence>
<protein>
    <recommendedName>
        <fullName evidence="11">Sulphur transport domain-containing protein</fullName>
    </recommendedName>
</protein>
<dbReference type="PANTHER" id="PTHR30574:SF1">
    <property type="entry name" value="SULPHUR TRANSPORT DOMAIN-CONTAINING PROTEIN"/>
    <property type="match status" value="1"/>
</dbReference>
<evidence type="ECO:0000256" key="6">
    <source>
        <dbReference type="ARBA" id="ARBA00022989"/>
    </source>
</evidence>
<evidence type="ECO:0000256" key="7">
    <source>
        <dbReference type="ARBA" id="ARBA00023136"/>
    </source>
</evidence>
<feature type="transmembrane region" description="Helical" evidence="8">
    <location>
        <begin position="275"/>
        <end position="293"/>
    </location>
</feature>
<evidence type="ECO:0008006" key="11">
    <source>
        <dbReference type="Google" id="ProtNLM"/>
    </source>
</evidence>
<evidence type="ECO:0000256" key="8">
    <source>
        <dbReference type="SAM" id="Phobius"/>
    </source>
</evidence>
<evidence type="ECO:0000313" key="10">
    <source>
        <dbReference type="Proteomes" id="UP001369815"/>
    </source>
</evidence>
<reference evidence="9 10" key="1">
    <citation type="journal article" date="2024" name="Front Chem Biol">
        <title>Unveiling the potential of Daldinia eschscholtzii MFLUCC 19-0629 through bioactivity and bioinformatics studies for enhanced sustainable agriculture production.</title>
        <authorList>
            <person name="Brooks S."/>
            <person name="Weaver J.A."/>
            <person name="Klomchit A."/>
            <person name="Alharthi S.A."/>
            <person name="Onlamun T."/>
            <person name="Nurani R."/>
            <person name="Vong T.K."/>
            <person name="Alberti F."/>
            <person name="Greco C."/>
        </authorList>
    </citation>
    <scope>NUCLEOTIDE SEQUENCE [LARGE SCALE GENOMIC DNA]</scope>
    <source>
        <strain evidence="9">MFLUCC 19-0629</strain>
    </source>
</reference>
<name>A0AAX6M7Y0_9PEZI</name>
<evidence type="ECO:0000256" key="3">
    <source>
        <dbReference type="ARBA" id="ARBA00022475"/>
    </source>
</evidence>
<feature type="transmembrane region" description="Helical" evidence="8">
    <location>
        <begin position="244"/>
        <end position="263"/>
    </location>
</feature>
<keyword evidence="2" id="KW-0813">Transport</keyword>
<keyword evidence="7 8" id="KW-0472">Membrane</keyword>
<evidence type="ECO:0000256" key="5">
    <source>
        <dbReference type="ARBA" id="ARBA00022692"/>
    </source>
</evidence>
<keyword evidence="5 8" id="KW-0812">Transmembrane</keyword>
<comment type="subcellular location">
    <subcellularLocation>
        <location evidence="1">Cell inner membrane</location>
        <topology evidence="1">Multi-pass membrane protein</topology>
    </subcellularLocation>
</comment>
<dbReference type="EMBL" id="JBANMG010000010">
    <property type="protein sequence ID" value="KAK6948573.1"/>
    <property type="molecule type" value="Genomic_DNA"/>
</dbReference>
<feature type="transmembrane region" description="Helical" evidence="8">
    <location>
        <begin position="68"/>
        <end position="93"/>
    </location>
</feature>
<dbReference type="Proteomes" id="UP001369815">
    <property type="component" value="Unassembled WGS sequence"/>
</dbReference>
<gene>
    <name evidence="9" type="ORF">Daesc_010343</name>
</gene>
<dbReference type="GO" id="GO:0005886">
    <property type="term" value="C:plasma membrane"/>
    <property type="evidence" value="ECO:0007669"/>
    <property type="project" value="UniProtKB-SubCell"/>
</dbReference>
<dbReference type="InterPro" id="IPR007272">
    <property type="entry name" value="Sulf_transp_TsuA/YedE"/>
</dbReference>
<proteinExistence type="predicted"/>
<feature type="transmembrane region" description="Helical" evidence="8">
    <location>
        <begin position="163"/>
        <end position="185"/>
    </location>
</feature>
<keyword evidence="10" id="KW-1185">Reference proteome</keyword>
<feature type="transmembrane region" description="Helical" evidence="8">
    <location>
        <begin position="35"/>
        <end position="56"/>
    </location>
</feature>
<dbReference type="PANTHER" id="PTHR30574">
    <property type="entry name" value="INNER MEMBRANE PROTEIN YEDE"/>
    <property type="match status" value="1"/>
</dbReference>
<organism evidence="9 10">
    <name type="scientific">Daldinia eschscholtzii</name>
    <dbReference type="NCBI Taxonomy" id="292717"/>
    <lineage>
        <taxon>Eukaryota</taxon>
        <taxon>Fungi</taxon>
        <taxon>Dikarya</taxon>
        <taxon>Ascomycota</taxon>
        <taxon>Pezizomycotina</taxon>
        <taxon>Sordariomycetes</taxon>
        <taxon>Xylariomycetidae</taxon>
        <taxon>Xylariales</taxon>
        <taxon>Hypoxylaceae</taxon>
        <taxon>Daldinia</taxon>
    </lineage>
</organism>
<sequence>MSKPFISGAAFGAALTAAAIHQPDVIVEQMTFQNWHMVLTFLTVSGTSTLLVNALQRLGYLHLNPREYSTVGLFSVLDGNILGGLLLGAGLTVSGSCPGTVFAQIGSGIRSGLYTLGGGILGGIIWSGFLRSVLQSRAKSNTKASDGKTHHLTLDKWTGASHLATFIGVEALFASAVATIAYLASPESGGLVDPVTGGIIIAGAQMVSIVTRKSLLGTSSSFEEVGDYFWWAVGQRNRPKSYSAIALTSGMVIGALVVSLASPSARTTSNITIEPIRAVFGGVLLAVGSRMAGGCTSGHGISGMSLLSISSFVTVAAMFVGGAGVAAIIE</sequence>
<dbReference type="AlphaFoldDB" id="A0AAX6M7Y0"/>